<dbReference type="GO" id="GO:0031072">
    <property type="term" value="F:heat shock protein binding"/>
    <property type="evidence" value="ECO:0007669"/>
    <property type="project" value="InterPro"/>
</dbReference>
<feature type="binding site" evidence="8">
    <location>
        <position position="217"/>
    </location>
    <ligand>
        <name>Zn(2+)</name>
        <dbReference type="ChEBI" id="CHEBI:29105"/>
        <label>1</label>
    </ligand>
</feature>
<evidence type="ECO:0000256" key="4">
    <source>
        <dbReference type="ARBA" id="ARBA00022833"/>
    </source>
</evidence>
<dbReference type="Gene3D" id="1.10.287.110">
    <property type="entry name" value="DnaJ domain"/>
    <property type="match status" value="1"/>
</dbReference>
<dbReference type="Proteomes" id="UP000034711">
    <property type="component" value="Unassembled WGS sequence"/>
</dbReference>
<dbReference type="InterPro" id="IPR002939">
    <property type="entry name" value="DnaJ_C"/>
</dbReference>
<dbReference type="InterPro" id="IPR018253">
    <property type="entry name" value="DnaJ_domain_CS"/>
</dbReference>
<dbReference type="PANTHER" id="PTHR43096:SF52">
    <property type="entry name" value="DNAJ HOMOLOG 1, MITOCHONDRIAL-RELATED"/>
    <property type="match status" value="1"/>
</dbReference>
<comment type="similarity">
    <text evidence="6 8">Belongs to the DnaJ family.</text>
</comment>
<feature type="binding site" evidence="8">
    <location>
        <position position="177"/>
    </location>
    <ligand>
        <name>Zn(2+)</name>
        <dbReference type="ChEBI" id="CHEBI:29105"/>
        <label>2</label>
    </ligand>
</feature>
<dbReference type="PRINTS" id="PR00625">
    <property type="entry name" value="JDOMAIN"/>
</dbReference>
<feature type="binding site" evidence="8">
    <location>
        <position position="200"/>
    </location>
    <ligand>
        <name>Zn(2+)</name>
        <dbReference type="ChEBI" id="CHEBI:29105"/>
        <label>2</label>
    </ligand>
</feature>
<dbReference type="Pfam" id="PF00226">
    <property type="entry name" value="DnaJ"/>
    <property type="match status" value="1"/>
</dbReference>
<evidence type="ECO:0000259" key="11">
    <source>
        <dbReference type="PROSITE" id="PS51188"/>
    </source>
</evidence>
<evidence type="ECO:0000256" key="3">
    <source>
        <dbReference type="ARBA" id="ARBA00022771"/>
    </source>
</evidence>
<dbReference type="Pfam" id="PF01556">
    <property type="entry name" value="DnaJ_C"/>
    <property type="match status" value="1"/>
</dbReference>
<evidence type="ECO:0000256" key="6">
    <source>
        <dbReference type="ARBA" id="ARBA00061004"/>
    </source>
</evidence>
<evidence type="ECO:0000313" key="12">
    <source>
        <dbReference type="EMBL" id="KKW32130.1"/>
    </source>
</evidence>
<dbReference type="PATRIC" id="fig|1618980.3.peg.517"/>
<keyword evidence="8" id="KW-0346">Stress response</keyword>
<keyword evidence="4 8" id="KW-0862">Zinc</keyword>
<dbReference type="CDD" id="cd10719">
    <property type="entry name" value="DnaJ_zf"/>
    <property type="match status" value="1"/>
</dbReference>
<dbReference type="SUPFAM" id="SSF46565">
    <property type="entry name" value="Chaperone J-domain"/>
    <property type="match status" value="1"/>
</dbReference>
<dbReference type="InterPro" id="IPR008971">
    <property type="entry name" value="HSP40/DnaJ_pept-bd"/>
</dbReference>
<dbReference type="GO" id="GO:0005524">
    <property type="term" value="F:ATP binding"/>
    <property type="evidence" value="ECO:0007669"/>
    <property type="project" value="InterPro"/>
</dbReference>
<dbReference type="InterPro" id="IPR001305">
    <property type="entry name" value="HSP_DnaJ_Cys-rich_dom"/>
</dbReference>
<comment type="subcellular location">
    <subcellularLocation>
        <location evidence="8">Cytoplasm</location>
    </subcellularLocation>
</comment>
<reference evidence="12 13" key="1">
    <citation type="journal article" date="2015" name="Nature">
        <title>rRNA introns, odd ribosomes, and small enigmatic genomes across a large radiation of phyla.</title>
        <authorList>
            <person name="Brown C.T."/>
            <person name="Hug L.A."/>
            <person name="Thomas B.C."/>
            <person name="Sharon I."/>
            <person name="Castelle C.J."/>
            <person name="Singh A."/>
            <person name="Wilkins M.J."/>
            <person name="Williams K.H."/>
            <person name="Banfield J.F."/>
        </authorList>
    </citation>
    <scope>NUCLEOTIDE SEQUENCE [LARGE SCALE GENOMIC DNA]</scope>
</reference>
<dbReference type="PROSITE" id="PS50076">
    <property type="entry name" value="DNAJ_2"/>
    <property type="match status" value="1"/>
</dbReference>
<evidence type="ECO:0000256" key="7">
    <source>
        <dbReference type="ARBA" id="ARBA00067609"/>
    </source>
</evidence>
<dbReference type="NCBIfam" id="NF008035">
    <property type="entry name" value="PRK10767.1"/>
    <property type="match status" value="1"/>
</dbReference>
<evidence type="ECO:0000256" key="9">
    <source>
        <dbReference type="PROSITE-ProRule" id="PRU00546"/>
    </source>
</evidence>
<evidence type="ECO:0000256" key="5">
    <source>
        <dbReference type="ARBA" id="ARBA00023186"/>
    </source>
</evidence>
<proteinExistence type="inferred from homology"/>
<comment type="subunit">
    <text evidence="8">Homodimer.</text>
</comment>
<dbReference type="GO" id="GO:0006260">
    <property type="term" value="P:DNA replication"/>
    <property type="evidence" value="ECO:0007669"/>
    <property type="project" value="UniProtKB-KW"/>
</dbReference>
<dbReference type="GO" id="GO:0042026">
    <property type="term" value="P:protein refolding"/>
    <property type="evidence" value="ECO:0007669"/>
    <property type="project" value="TreeGrafter"/>
</dbReference>
<comment type="caution">
    <text evidence="12">The sequence shown here is derived from an EMBL/GenBank/DDBJ whole genome shotgun (WGS) entry which is preliminary data.</text>
</comment>
<dbReference type="EMBL" id="LCRI01000034">
    <property type="protein sequence ID" value="KKW32130.1"/>
    <property type="molecule type" value="Genomic_DNA"/>
</dbReference>
<dbReference type="Gene3D" id="2.10.230.10">
    <property type="entry name" value="Heat shock protein DnaJ, cysteine-rich domain"/>
    <property type="match status" value="1"/>
</dbReference>
<protein>
    <recommendedName>
        <fullName evidence="7 8">Chaperone protein DnaJ</fullName>
    </recommendedName>
</protein>
<dbReference type="CDD" id="cd10747">
    <property type="entry name" value="DnaJ_C"/>
    <property type="match status" value="1"/>
</dbReference>
<dbReference type="SMART" id="SM00271">
    <property type="entry name" value="DnaJ"/>
    <property type="match status" value="1"/>
</dbReference>
<feature type="binding site" evidence="8">
    <location>
        <position position="160"/>
    </location>
    <ligand>
        <name>Zn(2+)</name>
        <dbReference type="ChEBI" id="CHEBI:29105"/>
        <label>1</label>
    </ligand>
</feature>
<dbReference type="InterPro" id="IPR012724">
    <property type="entry name" value="DnaJ"/>
</dbReference>
<dbReference type="GO" id="GO:0009408">
    <property type="term" value="P:response to heat"/>
    <property type="evidence" value="ECO:0007669"/>
    <property type="project" value="InterPro"/>
</dbReference>
<dbReference type="PROSITE" id="PS00636">
    <property type="entry name" value="DNAJ_1"/>
    <property type="match status" value="1"/>
</dbReference>
<dbReference type="Gene3D" id="2.60.260.20">
    <property type="entry name" value="Urease metallochaperone UreE, N-terminal domain"/>
    <property type="match status" value="2"/>
</dbReference>
<name>A0A0G1XMQ1_9BACT</name>
<evidence type="ECO:0000256" key="2">
    <source>
        <dbReference type="ARBA" id="ARBA00022737"/>
    </source>
</evidence>
<keyword evidence="5 8" id="KW-0143">Chaperone</keyword>
<dbReference type="FunFam" id="2.60.260.20:FF:000005">
    <property type="entry name" value="Chaperone protein dnaJ 1, mitochondrial"/>
    <property type="match status" value="1"/>
</dbReference>
<keyword evidence="3 8" id="KW-0863">Zinc-finger</keyword>
<gene>
    <name evidence="8" type="primary">dnaJ</name>
    <name evidence="12" type="ORF">UY77_C0034G0005</name>
</gene>
<accession>A0A0G1XMQ1</accession>
<comment type="function">
    <text evidence="8">Participates actively in the response to hyperosmotic and heat shock by preventing the aggregation of stress-denatured proteins and by disaggregating proteins, also in an autonomous, DnaK-independent fashion. Unfolded proteins bind initially to DnaJ; upon interaction with the DnaJ-bound protein, DnaK hydrolyzes its bound ATP, resulting in the formation of a stable complex. GrpE releases ADP from DnaK; ATP binding to DnaK triggers the release of the substrate protein, thus completing the reaction cycle. Several rounds of ATP-dependent interactions between DnaJ, DnaK and GrpE are required for fully efficient folding. Also involved, together with DnaK and GrpE, in the DNA replication of plasmids through activation of initiation proteins.</text>
</comment>
<feature type="binding site" evidence="8">
    <location>
        <position position="214"/>
    </location>
    <ligand>
        <name>Zn(2+)</name>
        <dbReference type="ChEBI" id="CHEBI:29105"/>
        <label>1</label>
    </ligand>
</feature>
<dbReference type="GO" id="GO:0005737">
    <property type="term" value="C:cytoplasm"/>
    <property type="evidence" value="ECO:0007669"/>
    <property type="project" value="UniProtKB-SubCell"/>
</dbReference>
<feature type="domain" description="J" evidence="10">
    <location>
        <begin position="5"/>
        <end position="67"/>
    </location>
</feature>
<organism evidence="12 13">
    <name type="scientific">Candidatus Uhrbacteria bacterium GW2011_GWA2_53_10</name>
    <dbReference type="NCBI Taxonomy" id="1618980"/>
    <lineage>
        <taxon>Bacteria</taxon>
        <taxon>Candidatus Uhriibacteriota</taxon>
    </lineage>
</organism>
<dbReference type="InterPro" id="IPR036869">
    <property type="entry name" value="J_dom_sf"/>
</dbReference>
<feature type="binding site" evidence="8">
    <location>
        <position position="157"/>
    </location>
    <ligand>
        <name>Zn(2+)</name>
        <dbReference type="ChEBI" id="CHEBI:29105"/>
        <label>1</label>
    </ligand>
</feature>
<evidence type="ECO:0000259" key="10">
    <source>
        <dbReference type="PROSITE" id="PS50076"/>
    </source>
</evidence>
<keyword evidence="8" id="KW-0963">Cytoplasm</keyword>
<keyword evidence="2 8" id="KW-0677">Repeat</keyword>
<feature type="zinc finger region" description="CR-type" evidence="9">
    <location>
        <begin position="144"/>
        <end position="226"/>
    </location>
</feature>
<comment type="caution">
    <text evidence="8">Lacks conserved residue(s) required for the propagation of feature annotation.</text>
</comment>
<comment type="cofactor">
    <cofactor evidence="8">
        <name>Zn(2+)</name>
        <dbReference type="ChEBI" id="CHEBI:29105"/>
    </cofactor>
    <text evidence="8">Binds 2 Zn(2+) ions per monomer.</text>
</comment>
<evidence type="ECO:0000256" key="1">
    <source>
        <dbReference type="ARBA" id="ARBA00022723"/>
    </source>
</evidence>
<dbReference type="AlphaFoldDB" id="A0A0G1XMQ1"/>
<dbReference type="SUPFAM" id="SSF57938">
    <property type="entry name" value="DnaJ/Hsp40 cysteine-rich domain"/>
    <property type="match status" value="1"/>
</dbReference>
<dbReference type="InterPro" id="IPR001623">
    <property type="entry name" value="DnaJ_domain"/>
</dbReference>
<dbReference type="FunFam" id="2.10.230.10:FF:000002">
    <property type="entry name" value="Molecular chaperone DnaJ"/>
    <property type="match status" value="1"/>
</dbReference>
<keyword evidence="8" id="KW-0235">DNA replication</keyword>
<keyword evidence="1 8" id="KW-0479">Metal-binding</keyword>
<feature type="domain" description="CR-type" evidence="11">
    <location>
        <begin position="144"/>
        <end position="226"/>
    </location>
</feature>
<feature type="binding site" evidence="8">
    <location>
        <position position="203"/>
    </location>
    <ligand>
        <name>Zn(2+)</name>
        <dbReference type="ChEBI" id="CHEBI:29105"/>
        <label>2</label>
    </ligand>
</feature>
<dbReference type="GO" id="GO:0051082">
    <property type="term" value="F:unfolded protein binding"/>
    <property type="evidence" value="ECO:0007669"/>
    <property type="project" value="UniProtKB-UniRule"/>
</dbReference>
<dbReference type="SUPFAM" id="SSF49493">
    <property type="entry name" value="HSP40/DnaJ peptide-binding domain"/>
    <property type="match status" value="2"/>
</dbReference>
<dbReference type="InterPro" id="IPR036410">
    <property type="entry name" value="HSP_DnaJ_Cys-rich_dom_sf"/>
</dbReference>
<dbReference type="HAMAP" id="MF_01152">
    <property type="entry name" value="DnaJ"/>
    <property type="match status" value="1"/>
</dbReference>
<dbReference type="Pfam" id="PF00684">
    <property type="entry name" value="DnaJ_CXXCXGXG"/>
    <property type="match status" value="1"/>
</dbReference>
<dbReference type="PANTHER" id="PTHR43096">
    <property type="entry name" value="DNAJ HOMOLOG 1, MITOCHONDRIAL-RELATED"/>
    <property type="match status" value="1"/>
</dbReference>
<sequence>MASKDFYNLLGVKRDASQEEIKQAFRKLAHQFHPDKTNGDAEKFKEINEAYQVLSDPEKRKRYDQFGSAAFENGGQGFGGFSAKGGPASGWDFSGFQNGGGFEDLGDLFGDLFGFSGGRGRQARRHGQDVRVDIDVGFSDAVFGTEREVTLTKTNVCARCAGMGAEPGTRMKKCDTCGGSGMRVSTQRTILGVVQTKTACPTCEGRGEVPETPCKTCQSEGVEKSRKTLTITIPSGIEDGSMLRLRGEGEAIKGGPAGDMYVRIHVEADPRFSREGSFIRSKKRIGFTQAALGDTIEVETVDGLVDLKIQAGTQTGTEFRLRGKGVPLRSGRGDHIVTVEVATPKKLSREQKKKFEELDLREE</sequence>
<evidence type="ECO:0000256" key="8">
    <source>
        <dbReference type="HAMAP-Rule" id="MF_01152"/>
    </source>
</evidence>
<evidence type="ECO:0000313" key="13">
    <source>
        <dbReference type="Proteomes" id="UP000034711"/>
    </source>
</evidence>
<dbReference type="PROSITE" id="PS51188">
    <property type="entry name" value="ZF_CR"/>
    <property type="match status" value="1"/>
</dbReference>
<dbReference type="CDD" id="cd06257">
    <property type="entry name" value="DnaJ"/>
    <property type="match status" value="1"/>
</dbReference>
<comment type="domain">
    <text evidence="8">The J domain is necessary and sufficient to stimulate DnaK ATPase activity. Zinc center 1 plays an important role in the autonomous, DnaK-independent chaperone activity of DnaJ. Zinc center 2 is essential for interaction with DnaK and for DnaJ activity.</text>
</comment>
<dbReference type="NCBIfam" id="TIGR02349">
    <property type="entry name" value="DnaJ_bact"/>
    <property type="match status" value="1"/>
</dbReference>
<feature type="binding site" evidence="8">
    <location>
        <position position="174"/>
    </location>
    <ligand>
        <name>Zn(2+)</name>
        <dbReference type="ChEBI" id="CHEBI:29105"/>
        <label>2</label>
    </ligand>
</feature>
<dbReference type="GO" id="GO:0008270">
    <property type="term" value="F:zinc ion binding"/>
    <property type="evidence" value="ECO:0007669"/>
    <property type="project" value="UniProtKB-UniRule"/>
</dbReference>